<dbReference type="HOGENOM" id="CLU_1391785_0_0_1"/>
<evidence type="ECO:0000313" key="3">
    <source>
        <dbReference type="Proteomes" id="UP000015103"/>
    </source>
</evidence>
<dbReference type="eggNOG" id="ENOG502RYXM">
    <property type="taxonomic scope" value="Eukaryota"/>
</dbReference>
<dbReference type="STRING" id="13249.T1HJW3"/>
<dbReference type="InterPro" id="IPR006149">
    <property type="entry name" value="EB_dom"/>
</dbReference>
<evidence type="ECO:0000313" key="2">
    <source>
        <dbReference type="EnsemblMetazoa" id="RPRC004335-PA"/>
    </source>
</evidence>
<keyword evidence="3" id="KW-1185">Reference proteome</keyword>
<dbReference type="EnsemblMetazoa" id="RPRC004335-RA">
    <property type="protein sequence ID" value="RPRC004335-PA"/>
    <property type="gene ID" value="RPRC004335"/>
</dbReference>
<feature type="domain" description="EB" evidence="1">
    <location>
        <begin position="78"/>
        <end position="124"/>
    </location>
</feature>
<proteinExistence type="predicted"/>
<dbReference type="InParanoid" id="T1HJW3"/>
<organism evidence="2 3">
    <name type="scientific">Rhodnius prolixus</name>
    <name type="common">Triatomid bug</name>
    <dbReference type="NCBI Taxonomy" id="13249"/>
    <lineage>
        <taxon>Eukaryota</taxon>
        <taxon>Metazoa</taxon>
        <taxon>Ecdysozoa</taxon>
        <taxon>Arthropoda</taxon>
        <taxon>Hexapoda</taxon>
        <taxon>Insecta</taxon>
        <taxon>Pterygota</taxon>
        <taxon>Neoptera</taxon>
        <taxon>Paraneoptera</taxon>
        <taxon>Hemiptera</taxon>
        <taxon>Heteroptera</taxon>
        <taxon>Panheteroptera</taxon>
        <taxon>Cimicomorpha</taxon>
        <taxon>Reduviidae</taxon>
        <taxon>Triatominae</taxon>
        <taxon>Rhodnius</taxon>
    </lineage>
</organism>
<name>T1HJW3_RHOPR</name>
<evidence type="ECO:0000259" key="1">
    <source>
        <dbReference type="Pfam" id="PF01683"/>
    </source>
</evidence>
<dbReference type="AlphaFoldDB" id="T1HJW3"/>
<accession>T1HJW3</accession>
<dbReference type="OMA" id="ECVQISH"/>
<dbReference type="VEuPathDB" id="VectorBase:RPRC004335"/>
<dbReference type="Proteomes" id="UP000015103">
    <property type="component" value="Unassembled WGS sequence"/>
</dbReference>
<dbReference type="Pfam" id="PF01683">
    <property type="entry name" value="EB"/>
    <property type="match status" value="1"/>
</dbReference>
<sequence length="196" mass="21606">MFTTVLVASVLAVSAQTDFYTDIDQQEDIILTNETALGEFLGAPCEETCSSMLINVYCKPETLRCECIKGYPVNIGISRGCAKPAQIGEQCYYFQTCIFTDQNAECVQISHNAVCQCKTGYHPVTVLRPLKRVFCTQDLVVITTDMPTLLGVATGLAIFTALICFVLKLFVGARPRHYANSNLSQPILFAQSGEYF</sequence>
<reference evidence="2" key="1">
    <citation type="submission" date="2015-05" db="UniProtKB">
        <authorList>
            <consortium name="EnsemblMetazoa"/>
        </authorList>
    </citation>
    <scope>IDENTIFICATION</scope>
</reference>
<dbReference type="EMBL" id="ACPB03018405">
    <property type="status" value="NOT_ANNOTATED_CDS"/>
    <property type="molecule type" value="Genomic_DNA"/>
</dbReference>
<protein>
    <submittedName>
        <fullName evidence="2">EB domain-containing protein</fullName>
    </submittedName>
</protein>
<dbReference type="EMBL" id="ACPB03018406">
    <property type="status" value="NOT_ANNOTATED_CDS"/>
    <property type="molecule type" value="Genomic_DNA"/>
</dbReference>